<gene>
    <name evidence="3" type="ORF">CSTERTH_07080</name>
</gene>
<dbReference type="InterPro" id="IPR009060">
    <property type="entry name" value="UBA-like_sf"/>
</dbReference>
<evidence type="ECO:0000259" key="2">
    <source>
        <dbReference type="Pfam" id="PF14242"/>
    </source>
</evidence>
<evidence type="ECO:0000313" key="4">
    <source>
        <dbReference type="Proteomes" id="UP000092971"/>
    </source>
</evidence>
<dbReference type="Pfam" id="PF14555">
    <property type="entry name" value="UBA_4"/>
    <property type="match status" value="1"/>
</dbReference>
<sequence length="185" mass="20892">MSGVEIFAISEVLGMITLEQVDQMRKRTNCSYEEAKFFLEKHNGDLLEAIVDFEKNKNGTKTQSFISGKNAGDFWQSVSKLIKQGFVTRVIIEDNERNVIINVPVNIMLLFVIFASYIVIPILLILLLLGYKLSIRNTGREETGVSSAVRDITAVMESNDLPQNQQGSQLNDENIKDNYSEIIIE</sequence>
<proteinExistence type="predicted"/>
<reference evidence="3 4" key="1">
    <citation type="submission" date="2016-02" db="EMBL/GenBank/DDBJ databases">
        <title>Comparison of Clostridium stercorarium subspecies using comparative genomics and transcriptomics.</title>
        <authorList>
            <person name="Schellenberg J."/>
            <person name="Thallinger G."/>
            <person name="Levin D.B."/>
            <person name="Zhang X."/>
            <person name="Alvare G."/>
            <person name="Fristensky B."/>
            <person name="Sparling R."/>
        </authorList>
    </citation>
    <scope>NUCLEOTIDE SEQUENCE [LARGE SCALE GENOMIC DNA]</scope>
    <source>
        <strain evidence="3 4">DSM 2910</strain>
    </source>
</reference>
<keyword evidence="1" id="KW-0812">Transmembrane</keyword>
<evidence type="ECO:0000313" key="3">
    <source>
        <dbReference type="EMBL" id="ANW98804.1"/>
    </source>
</evidence>
<protein>
    <recommendedName>
        <fullName evidence="2">DUF4342 domain-containing protein</fullName>
    </recommendedName>
</protein>
<accession>A0A1B1YDG4</accession>
<name>A0A1B1YDG4_THEST</name>
<dbReference type="SUPFAM" id="SSF46934">
    <property type="entry name" value="UBA-like"/>
    <property type="match status" value="1"/>
</dbReference>
<keyword evidence="1" id="KW-0472">Membrane</keyword>
<evidence type="ECO:0000256" key="1">
    <source>
        <dbReference type="SAM" id="Phobius"/>
    </source>
</evidence>
<organism evidence="3 4">
    <name type="scientific">Thermoclostridium stercorarium subsp. thermolacticum DSM 2910</name>
    <dbReference type="NCBI Taxonomy" id="1121336"/>
    <lineage>
        <taxon>Bacteria</taxon>
        <taxon>Bacillati</taxon>
        <taxon>Bacillota</taxon>
        <taxon>Clostridia</taxon>
        <taxon>Eubacteriales</taxon>
        <taxon>Oscillospiraceae</taxon>
        <taxon>Thermoclostridium</taxon>
    </lineage>
</organism>
<feature type="domain" description="DUF4342" evidence="2">
    <location>
        <begin position="69"/>
        <end position="133"/>
    </location>
</feature>
<feature type="transmembrane region" description="Helical" evidence="1">
    <location>
        <begin position="107"/>
        <end position="131"/>
    </location>
</feature>
<dbReference type="Proteomes" id="UP000092971">
    <property type="component" value="Chromosome"/>
</dbReference>
<keyword evidence="1" id="KW-1133">Transmembrane helix</keyword>
<dbReference type="OrthoDB" id="3183239at2"/>
<dbReference type="InterPro" id="IPR025642">
    <property type="entry name" value="DUF4342"/>
</dbReference>
<dbReference type="EMBL" id="CP014672">
    <property type="protein sequence ID" value="ANW98804.1"/>
    <property type="molecule type" value="Genomic_DNA"/>
</dbReference>
<dbReference type="Pfam" id="PF14242">
    <property type="entry name" value="DUF4342"/>
    <property type="match status" value="1"/>
</dbReference>
<dbReference type="CDD" id="cd14360">
    <property type="entry name" value="UBA_NAC_like_bac"/>
    <property type="match status" value="1"/>
</dbReference>
<dbReference type="AlphaFoldDB" id="A0A1B1YDG4"/>
<dbReference type="Gene3D" id="1.10.8.10">
    <property type="entry name" value="DNA helicase RuvA subunit, C-terminal domain"/>
    <property type="match status" value="1"/>
</dbReference>